<feature type="transmembrane region" description="Helical" evidence="6">
    <location>
        <begin position="66"/>
        <end position="87"/>
    </location>
</feature>
<keyword evidence="8" id="KW-1185">Reference proteome</keyword>
<accession>A0AAV2KLS6</accession>
<feature type="transmembrane region" description="Helical" evidence="6">
    <location>
        <begin position="242"/>
        <end position="265"/>
    </location>
</feature>
<feature type="transmembrane region" description="Helical" evidence="6">
    <location>
        <begin position="25"/>
        <end position="46"/>
    </location>
</feature>
<evidence type="ECO:0000256" key="5">
    <source>
        <dbReference type="ARBA" id="ARBA00023224"/>
    </source>
</evidence>
<evidence type="ECO:0000313" key="7">
    <source>
        <dbReference type="EMBL" id="CAL1590998.1"/>
    </source>
</evidence>
<comment type="subcellular location">
    <subcellularLocation>
        <location evidence="1">Membrane</location>
        <topology evidence="1">Multi-pass membrane protein</topology>
    </subcellularLocation>
</comment>
<feature type="transmembrane region" description="Helical" evidence="6">
    <location>
        <begin position="158"/>
        <end position="179"/>
    </location>
</feature>
<dbReference type="PANTHER" id="PTHR24232:SF41">
    <property type="entry name" value="LYSOPHOSPHATIDIC ACID RECEPTOR 4"/>
    <property type="match status" value="1"/>
</dbReference>
<keyword evidence="5" id="KW-0807">Transducer</keyword>
<sequence length="338" mass="38228">MELLLNCSDSFNIAGLCSGDVAGKVLVHIWFVVSLLLVPLFLSVLYIGYKRWKKHPRSAVSHADVFFFNIVFVDLINVLATGLFFYVSSVKVLNDIGKGLTCFSNTAELFFHTLTCVERYLAVVHPIVYLRLKKRDGVLIRNISTDSINIAGLCSGEVLVHIWFVVSLLLVPLFLYVLYIGYRRWMKHPRSAVSNADVFIFNIIFVDLLGLLGFGLSLYVLSVKVLNDIGKGLTCFSNTAELFFHTLTCVERYLAVVHPIVYLRLKKRDGVLIRNISTEKEQRKHQTVWQLKPKNIDGQKALVPKSENGHRYKHDGLPVWCGYSSSRPLALADPKPRA</sequence>
<dbReference type="GO" id="GO:0005886">
    <property type="term" value="C:plasma membrane"/>
    <property type="evidence" value="ECO:0007669"/>
    <property type="project" value="TreeGrafter"/>
</dbReference>
<dbReference type="GO" id="GO:0035025">
    <property type="term" value="P:positive regulation of Rho protein signal transduction"/>
    <property type="evidence" value="ECO:0007669"/>
    <property type="project" value="TreeGrafter"/>
</dbReference>
<evidence type="ECO:0000313" key="8">
    <source>
        <dbReference type="Proteomes" id="UP001497482"/>
    </source>
</evidence>
<proteinExistence type="predicted"/>
<keyword evidence="6" id="KW-0812">Transmembrane</keyword>
<evidence type="ECO:0000256" key="1">
    <source>
        <dbReference type="ARBA" id="ARBA00004141"/>
    </source>
</evidence>
<dbReference type="EMBL" id="OZ035841">
    <property type="protein sequence ID" value="CAL1590998.1"/>
    <property type="molecule type" value="Genomic_DNA"/>
</dbReference>
<name>A0AAV2KLS6_KNICA</name>
<evidence type="ECO:0000256" key="6">
    <source>
        <dbReference type="SAM" id="Phobius"/>
    </source>
</evidence>
<evidence type="ECO:0000256" key="4">
    <source>
        <dbReference type="ARBA" id="ARBA00023180"/>
    </source>
</evidence>
<evidence type="ECO:0008006" key="9">
    <source>
        <dbReference type="Google" id="ProtNLM"/>
    </source>
</evidence>
<keyword evidence="3" id="KW-0675">Receptor</keyword>
<reference evidence="7 8" key="1">
    <citation type="submission" date="2024-04" db="EMBL/GenBank/DDBJ databases">
        <authorList>
            <person name="Waldvogel A.-M."/>
            <person name="Schoenle A."/>
        </authorList>
    </citation>
    <scope>NUCLEOTIDE SEQUENCE [LARGE SCALE GENOMIC DNA]</scope>
</reference>
<dbReference type="GO" id="GO:0007200">
    <property type="term" value="P:phospholipase C-activating G protein-coupled receptor signaling pathway"/>
    <property type="evidence" value="ECO:0007669"/>
    <property type="project" value="TreeGrafter"/>
</dbReference>
<gene>
    <name evidence="7" type="ORF">KC01_LOCUS20420</name>
</gene>
<dbReference type="Proteomes" id="UP001497482">
    <property type="component" value="Chromosome 19"/>
</dbReference>
<keyword evidence="6" id="KW-1133">Transmembrane helix</keyword>
<keyword evidence="6" id="KW-0472">Membrane</keyword>
<dbReference type="PANTHER" id="PTHR24232">
    <property type="entry name" value="G-PROTEIN COUPLED RECEPTOR"/>
    <property type="match status" value="1"/>
</dbReference>
<dbReference type="Gene3D" id="1.20.1070.10">
    <property type="entry name" value="Rhodopsin 7-helix transmembrane proteins"/>
    <property type="match status" value="2"/>
</dbReference>
<evidence type="ECO:0000256" key="2">
    <source>
        <dbReference type="ARBA" id="ARBA00023040"/>
    </source>
</evidence>
<evidence type="ECO:0000256" key="3">
    <source>
        <dbReference type="ARBA" id="ARBA00023170"/>
    </source>
</evidence>
<organism evidence="7 8">
    <name type="scientific">Knipowitschia caucasica</name>
    <name type="common">Caucasian dwarf goby</name>
    <name type="synonym">Pomatoschistus caucasicus</name>
    <dbReference type="NCBI Taxonomy" id="637954"/>
    <lineage>
        <taxon>Eukaryota</taxon>
        <taxon>Metazoa</taxon>
        <taxon>Chordata</taxon>
        <taxon>Craniata</taxon>
        <taxon>Vertebrata</taxon>
        <taxon>Euteleostomi</taxon>
        <taxon>Actinopterygii</taxon>
        <taxon>Neopterygii</taxon>
        <taxon>Teleostei</taxon>
        <taxon>Neoteleostei</taxon>
        <taxon>Acanthomorphata</taxon>
        <taxon>Gobiaria</taxon>
        <taxon>Gobiiformes</taxon>
        <taxon>Gobioidei</taxon>
        <taxon>Gobiidae</taxon>
        <taxon>Gobiinae</taxon>
        <taxon>Knipowitschia</taxon>
    </lineage>
</organism>
<dbReference type="GO" id="GO:0070915">
    <property type="term" value="F:lysophosphatidic acid receptor activity"/>
    <property type="evidence" value="ECO:0007669"/>
    <property type="project" value="TreeGrafter"/>
</dbReference>
<dbReference type="SUPFAM" id="SSF81321">
    <property type="entry name" value="Family A G protein-coupled receptor-like"/>
    <property type="match status" value="2"/>
</dbReference>
<protein>
    <recommendedName>
        <fullName evidence="9">G-protein coupled receptors family 1 profile domain-containing protein</fullName>
    </recommendedName>
</protein>
<dbReference type="CDD" id="cd00637">
    <property type="entry name" value="7tm_classA_rhodopsin-like"/>
    <property type="match status" value="1"/>
</dbReference>
<keyword evidence="4" id="KW-0325">Glycoprotein</keyword>
<dbReference type="AlphaFoldDB" id="A0AAV2KLS6"/>
<keyword evidence="2" id="KW-0297">G-protein coupled receptor</keyword>
<feature type="transmembrane region" description="Helical" evidence="6">
    <location>
        <begin position="199"/>
        <end position="222"/>
    </location>
</feature>